<feature type="transmembrane region" description="Helical" evidence="6">
    <location>
        <begin position="7"/>
        <end position="29"/>
    </location>
</feature>
<evidence type="ECO:0000256" key="2">
    <source>
        <dbReference type="ARBA" id="ARBA00022692"/>
    </source>
</evidence>
<keyword evidence="3 6" id="KW-1133">Transmembrane helix</keyword>
<dbReference type="Pfam" id="PF10277">
    <property type="entry name" value="Frag1"/>
    <property type="match status" value="1"/>
</dbReference>
<dbReference type="PANTHER" id="PTHR21324">
    <property type="entry name" value="FASTING-INDUCIBLE INTEGRAL MEMBRANE PROTEIN TM6P1-RELATED"/>
    <property type="match status" value="1"/>
</dbReference>
<evidence type="ECO:0000256" key="5">
    <source>
        <dbReference type="SAM" id="MobiDB-lite"/>
    </source>
</evidence>
<feature type="transmembrane region" description="Helical" evidence="6">
    <location>
        <begin position="100"/>
        <end position="122"/>
    </location>
</feature>
<dbReference type="InterPro" id="IPR019402">
    <property type="entry name" value="CWH43_N"/>
</dbReference>
<name>A0A9P4IJ36_9PEZI</name>
<feature type="transmembrane region" description="Helical" evidence="6">
    <location>
        <begin position="134"/>
        <end position="153"/>
    </location>
</feature>
<gene>
    <name evidence="8" type="ORF">NA57DRAFT_76326</name>
</gene>
<evidence type="ECO:0000256" key="1">
    <source>
        <dbReference type="ARBA" id="ARBA00004127"/>
    </source>
</evidence>
<evidence type="ECO:0000256" key="3">
    <source>
        <dbReference type="ARBA" id="ARBA00022989"/>
    </source>
</evidence>
<keyword evidence="2 6" id="KW-0812">Transmembrane</keyword>
<keyword evidence="9" id="KW-1185">Reference proteome</keyword>
<dbReference type="GO" id="GO:0012505">
    <property type="term" value="C:endomembrane system"/>
    <property type="evidence" value="ECO:0007669"/>
    <property type="project" value="UniProtKB-SubCell"/>
</dbReference>
<feature type="transmembrane region" description="Helical" evidence="6">
    <location>
        <begin position="165"/>
        <end position="189"/>
    </location>
</feature>
<feature type="transmembrane region" description="Helical" evidence="6">
    <location>
        <begin position="62"/>
        <end position="80"/>
    </location>
</feature>
<proteinExistence type="predicted"/>
<evidence type="ECO:0000313" key="8">
    <source>
        <dbReference type="EMBL" id="KAF2099091.1"/>
    </source>
</evidence>
<feature type="domain" description="CWH43-like N-terminal" evidence="7">
    <location>
        <begin position="8"/>
        <end position="223"/>
    </location>
</feature>
<organism evidence="8 9">
    <name type="scientific">Rhizodiscina lignyota</name>
    <dbReference type="NCBI Taxonomy" id="1504668"/>
    <lineage>
        <taxon>Eukaryota</taxon>
        <taxon>Fungi</taxon>
        <taxon>Dikarya</taxon>
        <taxon>Ascomycota</taxon>
        <taxon>Pezizomycotina</taxon>
        <taxon>Dothideomycetes</taxon>
        <taxon>Pleosporomycetidae</taxon>
        <taxon>Aulographales</taxon>
        <taxon>Rhizodiscinaceae</taxon>
        <taxon>Rhizodiscina</taxon>
    </lineage>
</organism>
<dbReference type="EMBL" id="ML978126">
    <property type="protein sequence ID" value="KAF2099091.1"/>
    <property type="molecule type" value="Genomic_DNA"/>
</dbReference>
<evidence type="ECO:0000313" key="9">
    <source>
        <dbReference type="Proteomes" id="UP000799772"/>
    </source>
</evidence>
<dbReference type="AlphaFoldDB" id="A0A9P4IJ36"/>
<sequence length="297" mass="32958">MFGVPWLSFWVFPLFAGVVWLAMLLALLLDWVCKGEPHYPSFNEHQTIAYISDVGAQGLKPLFIAMSAVVVVILDLSFIFERYLRHTGRLQHNTSRFQKILSVLSILASIAGAAGLILLTIFDTLRHPHLHDAFLVLFIAGYIVSAVFICWEYQRLGIHYRQHHILRVSFWMKLAFIIVELALAIGFGVTGNRGEYNAAAVIEWVIALVFTFYVVSFAVDFIPALRTRQEDTRKGAPDMVETGTAYNPAASAPGGERYYAPAAPSNGYTNGNNGYANGSANGVGYKPPEPVQPSRNF</sequence>
<protein>
    <recommendedName>
        <fullName evidence="7">CWH43-like N-terminal domain-containing protein</fullName>
    </recommendedName>
</protein>
<dbReference type="InterPro" id="IPR050911">
    <property type="entry name" value="DRAM/TMEM150_Autophagy_Mod"/>
</dbReference>
<comment type="caution">
    <text evidence="8">The sequence shown here is derived from an EMBL/GenBank/DDBJ whole genome shotgun (WGS) entry which is preliminary data.</text>
</comment>
<reference evidence="8" key="1">
    <citation type="journal article" date="2020" name="Stud. Mycol.">
        <title>101 Dothideomycetes genomes: a test case for predicting lifestyles and emergence of pathogens.</title>
        <authorList>
            <person name="Haridas S."/>
            <person name="Albert R."/>
            <person name="Binder M."/>
            <person name="Bloem J."/>
            <person name="Labutti K."/>
            <person name="Salamov A."/>
            <person name="Andreopoulos B."/>
            <person name="Baker S."/>
            <person name="Barry K."/>
            <person name="Bills G."/>
            <person name="Bluhm B."/>
            <person name="Cannon C."/>
            <person name="Castanera R."/>
            <person name="Culley D."/>
            <person name="Daum C."/>
            <person name="Ezra D."/>
            <person name="Gonzalez J."/>
            <person name="Henrissat B."/>
            <person name="Kuo A."/>
            <person name="Liang C."/>
            <person name="Lipzen A."/>
            <person name="Lutzoni F."/>
            <person name="Magnuson J."/>
            <person name="Mondo S."/>
            <person name="Nolan M."/>
            <person name="Ohm R."/>
            <person name="Pangilinan J."/>
            <person name="Park H.-J."/>
            <person name="Ramirez L."/>
            <person name="Alfaro M."/>
            <person name="Sun H."/>
            <person name="Tritt A."/>
            <person name="Yoshinaga Y."/>
            <person name="Zwiers L.-H."/>
            <person name="Turgeon B."/>
            <person name="Goodwin S."/>
            <person name="Spatafora J."/>
            <person name="Crous P."/>
            <person name="Grigoriev I."/>
        </authorList>
    </citation>
    <scope>NUCLEOTIDE SEQUENCE</scope>
    <source>
        <strain evidence="8">CBS 133067</strain>
    </source>
</reference>
<dbReference type="GO" id="GO:0005886">
    <property type="term" value="C:plasma membrane"/>
    <property type="evidence" value="ECO:0007669"/>
    <property type="project" value="TreeGrafter"/>
</dbReference>
<feature type="transmembrane region" description="Helical" evidence="6">
    <location>
        <begin position="201"/>
        <end position="225"/>
    </location>
</feature>
<dbReference type="Proteomes" id="UP000799772">
    <property type="component" value="Unassembled WGS sequence"/>
</dbReference>
<feature type="region of interest" description="Disordered" evidence="5">
    <location>
        <begin position="278"/>
        <end position="297"/>
    </location>
</feature>
<dbReference type="PANTHER" id="PTHR21324:SF2">
    <property type="entry name" value="EG:22E5.9 PROTEIN"/>
    <property type="match status" value="1"/>
</dbReference>
<evidence type="ECO:0000256" key="6">
    <source>
        <dbReference type="SAM" id="Phobius"/>
    </source>
</evidence>
<evidence type="ECO:0000259" key="7">
    <source>
        <dbReference type="Pfam" id="PF10277"/>
    </source>
</evidence>
<comment type="subcellular location">
    <subcellularLocation>
        <location evidence="1">Endomembrane system</location>
        <topology evidence="1">Multi-pass membrane protein</topology>
    </subcellularLocation>
</comment>
<keyword evidence="4 6" id="KW-0472">Membrane</keyword>
<evidence type="ECO:0000256" key="4">
    <source>
        <dbReference type="ARBA" id="ARBA00023136"/>
    </source>
</evidence>
<accession>A0A9P4IJ36</accession>
<dbReference type="OrthoDB" id="10032492at2759"/>